<dbReference type="EMBL" id="OZ035838">
    <property type="protein sequence ID" value="CAL1583540.1"/>
    <property type="molecule type" value="Genomic_DNA"/>
</dbReference>
<dbReference type="PROSITE" id="PS50994">
    <property type="entry name" value="INTEGRASE"/>
    <property type="match status" value="1"/>
</dbReference>
<dbReference type="InterPro" id="IPR012337">
    <property type="entry name" value="RNaseH-like_sf"/>
</dbReference>
<dbReference type="Gene3D" id="1.10.340.70">
    <property type="match status" value="1"/>
</dbReference>
<feature type="region of interest" description="Disordered" evidence="2">
    <location>
        <begin position="180"/>
        <end position="210"/>
    </location>
</feature>
<name>A0AAV2K3D9_KNICA</name>
<dbReference type="InterPro" id="IPR050951">
    <property type="entry name" value="Retrovirus_Pol_polyprotein"/>
</dbReference>
<evidence type="ECO:0000259" key="3">
    <source>
        <dbReference type="PROSITE" id="PS50994"/>
    </source>
</evidence>
<feature type="region of interest" description="Disordered" evidence="2">
    <location>
        <begin position="104"/>
        <end position="155"/>
    </location>
</feature>
<proteinExistence type="predicted"/>
<dbReference type="Pfam" id="PF17921">
    <property type="entry name" value="Integrase_H2C2"/>
    <property type="match status" value="1"/>
</dbReference>
<keyword evidence="5" id="KW-1185">Reference proteome</keyword>
<dbReference type="PANTHER" id="PTHR37984">
    <property type="entry name" value="PROTEIN CBG26694"/>
    <property type="match status" value="1"/>
</dbReference>
<dbReference type="SUPFAM" id="SSF53098">
    <property type="entry name" value="Ribonuclease H-like"/>
    <property type="match status" value="1"/>
</dbReference>
<evidence type="ECO:0000256" key="2">
    <source>
        <dbReference type="SAM" id="MobiDB-lite"/>
    </source>
</evidence>
<dbReference type="InterPro" id="IPR001584">
    <property type="entry name" value="Integrase_cat-core"/>
</dbReference>
<dbReference type="FunFam" id="3.30.420.10:FF:000032">
    <property type="entry name" value="Retrovirus-related Pol polyprotein from transposon 297-like Protein"/>
    <property type="match status" value="1"/>
</dbReference>
<protein>
    <recommendedName>
        <fullName evidence="1">Gypsy retrotransposon integrase-like protein 1</fullName>
    </recommendedName>
</protein>
<evidence type="ECO:0000313" key="5">
    <source>
        <dbReference type="Proteomes" id="UP001497482"/>
    </source>
</evidence>
<accession>A0AAV2K3D9</accession>
<dbReference type="GO" id="GO:0015074">
    <property type="term" value="P:DNA integration"/>
    <property type="evidence" value="ECO:0007669"/>
    <property type="project" value="InterPro"/>
</dbReference>
<dbReference type="GO" id="GO:0003676">
    <property type="term" value="F:nucleic acid binding"/>
    <property type="evidence" value="ECO:0007669"/>
    <property type="project" value="InterPro"/>
</dbReference>
<dbReference type="InterPro" id="IPR041588">
    <property type="entry name" value="Integrase_H2C2"/>
</dbReference>
<dbReference type="AlphaFoldDB" id="A0AAV2K3D9"/>
<dbReference type="PANTHER" id="PTHR37984:SF5">
    <property type="entry name" value="PROTEIN NYNRIN-LIKE"/>
    <property type="match status" value="1"/>
</dbReference>
<evidence type="ECO:0000313" key="4">
    <source>
        <dbReference type="EMBL" id="CAL1583540.1"/>
    </source>
</evidence>
<organism evidence="4 5">
    <name type="scientific">Knipowitschia caucasica</name>
    <name type="common">Caucasian dwarf goby</name>
    <name type="synonym">Pomatoschistus caucasicus</name>
    <dbReference type="NCBI Taxonomy" id="637954"/>
    <lineage>
        <taxon>Eukaryota</taxon>
        <taxon>Metazoa</taxon>
        <taxon>Chordata</taxon>
        <taxon>Craniata</taxon>
        <taxon>Vertebrata</taxon>
        <taxon>Euteleostomi</taxon>
        <taxon>Actinopterygii</taxon>
        <taxon>Neopterygii</taxon>
        <taxon>Teleostei</taxon>
        <taxon>Neoteleostei</taxon>
        <taxon>Acanthomorphata</taxon>
        <taxon>Gobiaria</taxon>
        <taxon>Gobiiformes</taxon>
        <taxon>Gobioidei</taxon>
        <taxon>Gobiidae</taxon>
        <taxon>Gobiinae</taxon>
        <taxon>Knipowitschia</taxon>
    </lineage>
</organism>
<sequence>MPLCGPMWTRLDSVWTPSGPRLEPVWSPSGARLEPVWSPSGARLEPVWSPSGPVYRWSPSKGSLVADFNPPTDSCHGNRSSLHHLPVITAAPGIRISHGFTINDSHTNALSRRPNGLSLPRPRDPPDPQRTPSGPPADPQRIRRGRSGTRKGQDKDVKEALLVLLRYCFPCVYSPLHPAPRRSTPLRAAPPRAAPPRSAPLRAAPPRSAPRTRQIVRVLVQYSWMDPSTYNNIVQYLSIGSYPEGSTKSQKYSIRRRAADFAVDDEVLYYCKGSSQSKRKVVTAKEEAQQIFREFHASAYGAHCGIVKTRDAISRRFYWPGMSKDIDKWVSQCVECQKSALTIKQETKPIPIEVSQPFELVGMDLIGKVVKTEAGNEYIAVMIDYFTKWSEAYPLPSKTAADVAQCILKFFYRFGAPKRILTDQGKEFVNELNKELCKMLNIERSLCAPYHPQTNGLVEKHNGTIQRALCKLVSERPETWDTYLDPVMFGIRTKKQSTTKFSPYFLLFGREARLPCEVPENILISCDVCGRWFHHVSSGCSDTSAAFICEAC</sequence>
<feature type="compositionally biased region" description="Low complexity" evidence="2">
    <location>
        <begin position="199"/>
        <end position="210"/>
    </location>
</feature>
<dbReference type="FunFam" id="1.10.340.70:FF:000001">
    <property type="entry name" value="Retrovirus-related Pol polyprotein from transposon gypsy-like Protein"/>
    <property type="match status" value="1"/>
</dbReference>
<gene>
    <name evidence="4" type="ORF">KC01_LOCUS13997</name>
</gene>
<evidence type="ECO:0000256" key="1">
    <source>
        <dbReference type="ARBA" id="ARBA00039658"/>
    </source>
</evidence>
<reference evidence="4 5" key="1">
    <citation type="submission" date="2024-04" db="EMBL/GenBank/DDBJ databases">
        <authorList>
            <person name="Waldvogel A.-M."/>
            <person name="Schoenle A."/>
        </authorList>
    </citation>
    <scope>NUCLEOTIDE SEQUENCE [LARGE SCALE GENOMIC DNA]</scope>
</reference>
<dbReference type="Gene3D" id="3.30.420.10">
    <property type="entry name" value="Ribonuclease H-like superfamily/Ribonuclease H"/>
    <property type="match status" value="1"/>
</dbReference>
<dbReference type="Pfam" id="PF00665">
    <property type="entry name" value="rve"/>
    <property type="match status" value="1"/>
</dbReference>
<feature type="domain" description="Integrase catalytic" evidence="3">
    <location>
        <begin position="353"/>
        <end position="511"/>
    </location>
</feature>
<feature type="compositionally biased region" description="Low complexity" evidence="2">
    <location>
        <begin position="181"/>
        <end position="191"/>
    </location>
</feature>
<dbReference type="Proteomes" id="UP001497482">
    <property type="component" value="Chromosome 16"/>
</dbReference>
<dbReference type="InterPro" id="IPR036397">
    <property type="entry name" value="RNaseH_sf"/>
</dbReference>